<evidence type="ECO:0000256" key="1">
    <source>
        <dbReference type="ARBA" id="ARBA00001962"/>
    </source>
</evidence>
<dbReference type="EMBL" id="JAPQKN010000006">
    <property type="protein sequence ID" value="KAJ5157161.1"/>
    <property type="molecule type" value="Genomic_DNA"/>
</dbReference>
<keyword evidence="5 12" id="KW-0479">Metal-binding</keyword>
<evidence type="ECO:0000256" key="6">
    <source>
        <dbReference type="ARBA" id="ARBA00022878"/>
    </source>
</evidence>
<evidence type="ECO:0000256" key="3">
    <source>
        <dbReference type="ARBA" id="ARBA00007757"/>
    </source>
</evidence>
<keyword evidence="16" id="KW-1185">Reference proteome</keyword>
<comment type="similarity">
    <text evidence="3">Belongs to the homogentisate dioxygenase family.</text>
</comment>
<reference evidence="15" key="2">
    <citation type="journal article" date="2023" name="IMA Fungus">
        <title>Comparative genomic study of the Penicillium genus elucidates a diverse pangenome and 15 lateral gene transfer events.</title>
        <authorList>
            <person name="Petersen C."/>
            <person name="Sorensen T."/>
            <person name="Nielsen M.R."/>
            <person name="Sondergaard T.E."/>
            <person name="Sorensen J.L."/>
            <person name="Fitzpatrick D.A."/>
            <person name="Frisvad J.C."/>
            <person name="Nielsen K.L."/>
        </authorList>
    </citation>
    <scope>NUCLEOTIDE SEQUENCE</scope>
    <source>
        <strain evidence="15">IBT 26290</strain>
    </source>
</reference>
<dbReference type="InterPro" id="IPR011051">
    <property type="entry name" value="RmlC_Cupin_sf"/>
</dbReference>
<dbReference type="AlphaFoldDB" id="A0A9W9HW89"/>
<evidence type="ECO:0000313" key="16">
    <source>
        <dbReference type="Proteomes" id="UP001149163"/>
    </source>
</evidence>
<dbReference type="OrthoDB" id="1689029at2759"/>
<dbReference type="Proteomes" id="UP001149163">
    <property type="component" value="Unassembled WGS sequence"/>
</dbReference>
<dbReference type="GO" id="GO:0006559">
    <property type="term" value="P:L-phenylalanine catabolic process"/>
    <property type="evidence" value="ECO:0007669"/>
    <property type="project" value="UniProtKB-KW"/>
</dbReference>
<feature type="binding site" evidence="12">
    <location>
        <position position="425"/>
    </location>
    <ligand>
        <name>homogentisate</name>
        <dbReference type="ChEBI" id="CHEBI:16169"/>
    </ligand>
</feature>
<organism evidence="15 16">
    <name type="scientific">Penicillium canariense</name>
    <dbReference type="NCBI Taxonomy" id="189055"/>
    <lineage>
        <taxon>Eukaryota</taxon>
        <taxon>Fungi</taxon>
        <taxon>Dikarya</taxon>
        <taxon>Ascomycota</taxon>
        <taxon>Pezizomycotina</taxon>
        <taxon>Eurotiomycetes</taxon>
        <taxon>Eurotiomycetidae</taxon>
        <taxon>Eurotiales</taxon>
        <taxon>Aspergillaceae</taxon>
        <taxon>Penicillium</taxon>
    </lineage>
</organism>
<accession>A0A9W9HW89</accession>
<evidence type="ECO:0000256" key="8">
    <source>
        <dbReference type="ARBA" id="ARBA00023002"/>
    </source>
</evidence>
<evidence type="ECO:0000256" key="10">
    <source>
        <dbReference type="ARBA" id="ARBA00023232"/>
    </source>
</evidence>
<protein>
    <recommendedName>
        <fullName evidence="4">homogentisate 1,2-dioxygenase</fullName>
        <ecNumber evidence="4">1.13.11.5</ecNumber>
    </recommendedName>
</protein>
<dbReference type="GeneID" id="81429561"/>
<dbReference type="GO" id="GO:0046872">
    <property type="term" value="F:metal ion binding"/>
    <property type="evidence" value="ECO:0007669"/>
    <property type="project" value="UniProtKB-KW"/>
</dbReference>
<evidence type="ECO:0000313" key="15">
    <source>
        <dbReference type="EMBL" id="KAJ5157161.1"/>
    </source>
</evidence>
<comment type="cofactor">
    <cofactor evidence="1 12">
        <name>Fe cation</name>
        <dbReference type="ChEBI" id="CHEBI:24875"/>
    </cofactor>
</comment>
<dbReference type="Pfam" id="PF20510">
    <property type="entry name" value="HgmA_N"/>
    <property type="match status" value="1"/>
</dbReference>
<dbReference type="RefSeq" id="XP_056540150.1">
    <property type="nucleotide sequence ID" value="XM_056690385.1"/>
</dbReference>
<dbReference type="SUPFAM" id="SSF51182">
    <property type="entry name" value="RmlC-like cupins"/>
    <property type="match status" value="1"/>
</dbReference>
<dbReference type="GO" id="GO:0004411">
    <property type="term" value="F:homogentisate 1,2-dioxygenase activity"/>
    <property type="evidence" value="ECO:0007669"/>
    <property type="project" value="UniProtKB-EC"/>
</dbReference>
<feature type="domain" description="Homogentisate 1,2-dioxygenase C-terminal" evidence="13">
    <location>
        <begin position="335"/>
        <end position="448"/>
    </location>
</feature>
<dbReference type="Gene3D" id="2.60.120.10">
    <property type="entry name" value="Jelly Rolls"/>
    <property type="match status" value="1"/>
</dbReference>
<gene>
    <name evidence="15" type="ORF">N7482_008261</name>
</gene>
<dbReference type="PANTHER" id="PTHR11056">
    <property type="entry name" value="HOMOGENTISATE 1,2-DIOXYGENASE"/>
    <property type="match status" value="1"/>
</dbReference>
<dbReference type="InterPro" id="IPR014710">
    <property type="entry name" value="RmlC-like_jellyroll"/>
</dbReference>
<keyword evidence="10" id="KW-0585">Phenylalanine catabolism</keyword>
<dbReference type="FunFam" id="2.60.120.10:FF:000034">
    <property type="entry name" value="Homogentisate 1,2-dioxygenase"/>
    <property type="match status" value="1"/>
</dbReference>
<evidence type="ECO:0000256" key="5">
    <source>
        <dbReference type="ARBA" id="ARBA00022723"/>
    </source>
</evidence>
<dbReference type="InterPro" id="IPR005708">
    <property type="entry name" value="Homogentis_dOase"/>
</dbReference>
<comment type="pathway">
    <text evidence="2">Amino-acid degradation; L-phenylalanine degradation; acetoacetate and fumarate from L-phenylalanine: step 4/6.</text>
</comment>
<dbReference type="InterPro" id="IPR046451">
    <property type="entry name" value="HgmA_C"/>
</dbReference>
<proteinExistence type="inferred from homology"/>
<keyword evidence="9 12" id="KW-0408">Iron</keyword>
<feature type="binding site" evidence="12">
    <location>
        <position position="395"/>
    </location>
    <ligand>
        <name>Fe cation</name>
        <dbReference type="ChEBI" id="CHEBI:24875"/>
    </ligand>
</feature>
<evidence type="ECO:0000256" key="7">
    <source>
        <dbReference type="ARBA" id="ARBA00022964"/>
    </source>
</evidence>
<evidence type="ECO:0000259" key="14">
    <source>
        <dbReference type="Pfam" id="PF20510"/>
    </source>
</evidence>
<reference evidence="15" key="1">
    <citation type="submission" date="2022-11" db="EMBL/GenBank/DDBJ databases">
        <authorList>
            <person name="Petersen C."/>
        </authorList>
    </citation>
    <scope>NUCLEOTIDE SEQUENCE</scope>
    <source>
        <strain evidence="15">IBT 26290</strain>
    </source>
</reference>
<keyword evidence="6" id="KW-0828">Tyrosine catabolism</keyword>
<comment type="caution">
    <text evidence="15">The sequence shown here is derived from an EMBL/GenBank/DDBJ whole genome shotgun (WGS) entry which is preliminary data.</text>
</comment>
<dbReference type="Pfam" id="PF04209">
    <property type="entry name" value="HgmA_C"/>
    <property type="match status" value="1"/>
</dbReference>
<dbReference type="InterPro" id="IPR046452">
    <property type="entry name" value="HgmA_N"/>
</dbReference>
<dbReference type="GO" id="GO:0006572">
    <property type="term" value="P:L-tyrosine catabolic process"/>
    <property type="evidence" value="ECO:0007669"/>
    <property type="project" value="UniProtKB-KW"/>
</dbReference>
<name>A0A9W9HW89_9EURO</name>
<evidence type="ECO:0000259" key="13">
    <source>
        <dbReference type="Pfam" id="PF04209"/>
    </source>
</evidence>
<evidence type="ECO:0000256" key="12">
    <source>
        <dbReference type="PIRSR" id="PIRSR605708-2"/>
    </source>
</evidence>
<evidence type="ECO:0000256" key="9">
    <source>
        <dbReference type="ARBA" id="ARBA00023004"/>
    </source>
</evidence>
<dbReference type="CDD" id="cd07000">
    <property type="entry name" value="cupin_HGO_N"/>
    <property type="match status" value="1"/>
</dbReference>
<evidence type="ECO:0000256" key="4">
    <source>
        <dbReference type="ARBA" id="ARBA00013127"/>
    </source>
</evidence>
<feature type="active site" description="Proton acceptor" evidence="11">
    <location>
        <position position="346"/>
    </location>
</feature>
<sequence length="514" mass="57860">MSAPLIQERKPVKDLQKAFHYTDTMSRKPTRDNDPYEYQAGFGNRHQSELIPGTLPAGQNNPQEARFGLYTEGITYSAFAAPRHANFSTYMYRVRPAAAHNGYKAHIPHKSDIENCFLTLNPKVATLAEQCEWAPFPLPREDEEIDFVDGLHTLGGSGDPNLREGIALYVFMINTDMNHRAFCNTDGDFLIVAQLGNLDIQTELGKLFLQPGEICVVPRGIRFLVRLGPGHSVARGYITEIWGSSWALPDLGPLGGHGLANPRDFLHPVAYIDENLHEEWSIVNKANGLYHAIEQDHSPFDLVAWHGNVVPYKVSQPCTETAYMLTRRLQYDLTKFSSQNATSIDHTDPSVNCVLTAPSRDPVTPLADFLWFGPRWDVASNTFRLPYFHRNSATEFLASLYGNGLGRSNDFLPGGGSVEISHTPHGNFNEAYVYEMKNQVNEPRRILEKYARTGCGAFKNQGTDPKVWDALPDKFSLYPNIHKILRQVKADNEARKQRSETYYDDGRLAELVCQ</sequence>
<evidence type="ECO:0000256" key="11">
    <source>
        <dbReference type="PIRSR" id="PIRSR605708-1"/>
    </source>
</evidence>
<dbReference type="GO" id="GO:0005737">
    <property type="term" value="C:cytoplasm"/>
    <property type="evidence" value="ECO:0007669"/>
    <property type="project" value="TreeGrafter"/>
</dbReference>
<evidence type="ECO:0000256" key="2">
    <source>
        <dbReference type="ARBA" id="ARBA00004704"/>
    </source>
</evidence>
<dbReference type="PANTHER" id="PTHR11056:SF5">
    <property type="entry name" value="HOMOGENTISATE 1,2-DIOXYGENASE"/>
    <property type="match status" value="1"/>
</dbReference>
<feature type="binding site" evidence="12">
    <location>
        <position position="425"/>
    </location>
    <ligand>
        <name>Fe cation</name>
        <dbReference type="ChEBI" id="CHEBI:24875"/>
    </ligand>
</feature>
<keyword evidence="8" id="KW-0560">Oxidoreductase</keyword>
<feature type="binding site" evidence="12">
    <location>
        <position position="389"/>
    </location>
    <ligand>
        <name>Fe cation</name>
        <dbReference type="ChEBI" id="CHEBI:24875"/>
    </ligand>
</feature>
<feature type="domain" description="Homogentisate 1,2-dioxygenase N-terminal" evidence="14">
    <location>
        <begin position="37"/>
        <end position="313"/>
    </location>
</feature>
<keyword evidence="7" id="KW-0223">Dioxygenase</keyword>
<dbReference type="EC" id="1.13.11.5" evidence="4"/>